<reference evidence="2 3" key="1">
    <citation type="submission" date="2016-04" db="EMBL/GenBank/DDBJ databases">
        <title>A degradative enzymes factory behind the ericoid mycorrhizal symbiosis.</title>
        <authorList>
            <consortium name="DOE Joint Genome Institute"/>
            <person name="Martino E."/>
            <person name="Morin E."/>
            <person name="Grelet G."/>
            <person name="Kuo A."/>
            <person name="Kohler A."/>
            <person name="Daghino S."/>
            <person name="Barry K."/>
            <person name="Choi C."/>
            <person name="Cichocki N."/>
            <person name="Clum A."/>
            <person name="Copeland A."/>
            <person name="Hainaut M."/>
            <person name="Haridas S."/>
            <person name="Labutti K."/>
            <person name="Lindquist E."/>
            <person name="Lipzen A."/>
            <person name="Khouja H.-R."/>
            <person name="Murat C."/>
            <person name="Ohm R."/>
            <person name="Olson A."/>
            <person name="Spatafora J."/>
            <person name="Veneault-Fourrey C."/>
            <person name="Henrissat B."/>
            <person name="Grigoriev I."/>
            <person name="Martin F."/>
            <person name="Perotto S."/>
        </authorList>
    </citation>
    <scope>NUCLEOTIDE SEQUENCE [LARGE SCALE GENOMIC DNA]</scope>
    <source>
        <strain evidence="2 3">E</strain>
    </source>
</reference>
<name>A0A2J6SG36_9HELO</name>
<evidence type="ECO:0000256" key="1">
    <source>
        <dbReference type="SAM" id="SignalP"/>
    </source>
</evidence>
<accession>A0A2J6SG36</accession>
<gene>
    <name evidence="2" type="ORF">K444DRAFT_282024</name>
</gene>
<feature type="chain" id="PRO_5014332138" evidence="1">
    <location>
        <begin position="21"/>
        <end position="100"/>
    </location>
</feature>
<dbReference type="GeneID" id="36579655"/>
<dbReference type="EMBL" id="KZ613919">
    <property type="protein sequence ID" value="PMD49723.1"/>
    <property type="molecule type" value="Genomic_DNA"/>
</dbReference>
<evidence type="ECO:0000313" key="2">
    <source>
        <dbReference type="EMBL" id="PMD49723.1"/>
    </source>
</evidence>
<dbReference type="Proteomes" id="UP000235371">
    <property type="component" value="Unassembled WGS sequence"/>
</dbReference>
<organism evidence="2 3">
    <name type="scientific">Hyaloscypha bicolor E</name>
    <dbReference type="NCBI Taxonomy" id="1095630"/>
    <lineage>
        <taxon>Eukaryota</taxon>
        <taxon>Fungi</taxon>
        <taxon>Dikarya</taxon>
        <taxon>Ascomycota</taxon>
        <taxon>Pezizomycotina</taxon>
        <taxon>Leotiomycetes</taxon>
        <taxon>Helotiales</taxon>
        <taxon>Hyaloscyphaceae</taxon>
        <taxon>Hyaloscypha</taxon>
        <taxon>Hyaloscypha bicolor</taxon>
    </lineage>
</organism>
<dbReference type="RefSeq" id="XP_024726627.1">
    <property type="nucleotide sequence ID" value="XM_024871573.1"/>
</dbReference>
<dbReference type="AlphaFoldDB" id="A0A2J6SG36"/>
<keyword evidence="3" id="KW-1185">Reference proteome</keyword>
<sequence>MKDFLSLVIVLGLCFCNIASLSVESIILQPTSICNFSFSKKPSTPTPAHTWMNVESGTHVPWELLTPGTVYVSPRGILHAMGDKTPRTLRARTAIWRPKG</sequence>
<evidence type="ECO:0000313" key="3">
    <source>
        <dbReference type="Proteomes" id="UP000235371"/>
    </source>
</evidence>
<dbReference type="InParanoid" id="A0A2J6SG36"/>
<feature type="signal peptide" evidence="1">
    <location>
        <begin position="1"/>
        <end position="20"/>
    </location>
</feature>
<protein>
    <submittedName>
        <fullName evidence="2">Uncharacterized protein</fullName>
    </submittedName>
</protein>
<keyword evidence="1" id="KW-0732">Signal</keyword>
<proteinExistence type="predicted"/>